<feature type="transmembrane region" description="Helical" evidence="2">
    <location>
        <begin position="223"/>
        <end position="246"/>
    </location>
</feature>
<feature type="transmembrane region" description="Helical" evidence="2">
    <location>
        <begin position="583"/>
        <end position="607"/>
    </location>
</feature>
<comment type="subcellular location">
    <subcellularLocation>
        <location evidence="2">Cell membrane</location>
        <topology evidence="2">Multi-pass membrane protein</topology>
    </subcellularLocation>
</comment>
<keyword evidence="2" id="KW-0472">Membrane</keyword>
<dbReference type="SUPFAM" id="SSF103473">
    <property type="entry name" value="MFS general substrate transporter"/>
    <property type="match status" value="1"/>
</dbReference>
<comment type="similarity">
    <text evidence="2">Belongs to the organo anion transporter (TC 2.A.60) family.</text>
</comment>
<sequence>MGKFINVTTFTFAICTAMCFSVAGTSFTRAAFTTIERYFGVSSTKISIYASFNQMAAIIVTPTAVHLTRNMHIPRILYFSFLAKAVGFIILVLPYFLGPTYHPDGVLNAERNDSLNEENIFCRNEAQQDTTRNSMGLWEYCIPISKVIIGLGGCLIWPHSISFIDNNSKQGQSLVLFGLNFVGILFGPMLAYGFASYVLSLWVNFTYECAPEWVDPNGSDWIGAWWVGYVIAAAALLVFSTPLAFFPRNLKDENKLDEETDDKDENLVLKDHFEDEDKNTIKKTSSSMISETKALFKNPLFVMQVLAGIVNSWAMATKATFGQKYMEIQFGLSPADASQLKVYYIGSLCLGFLVGGLIVKKLKLKPFNVAIFLLVVQTFYSVTFLLLWSLEGCSPQTPDMLFGANEEQNLADCDCRTDKFVPVCGKNVTMDGYLFEELTILSPCKAGCSDVDVTYSTEEKELFGCPVISEGVHSRKYINCAVPVETGICGAIECKSKVWIYLGLVCLGTFFSGINGSPGTVFLLRSVGSERKPYAMSILGTCMKLFGWLPAPIIYARLFDSLCAVKGSLDNCVFYDNTAVRHFYFGINAVIAVLYTLINCGFLTVFWKRYKSDKPMWGDMDMDKPF</sequence>
<dbReference type="PANTHER" id="PTHR11388">
    <property type="entry name" value="ORGANIC ANION TRANSPORTER"/>
    <property type="match status" value="1"/>
</dbReference>
<feature type="transmembrane region" description="Helical" evidence="2">
    <location>
        <begin position="498"/>
        <end position="524"/>
    </location>
</feature>
<keyword evidence="2" id="KW-0406">Ion transport</keyword>
<dbReference type="GO" id="GO:0016323">
    <property type="term" value="C:basolateral plasma membrane"/>
    <property type="evidence" value="ECO:0007669"/>
    <property type="project" value="TreeGrafter"/>
</dbReference>
<protein>
    <recommendedName>
        <fullName evidence="2">Solute carrier organic anion transporter family member</fullName>
    </recommendedName>
</protein>
<reference evidence="3" key="1">
    <citation type="journal article" date="2010" name="Science">
        <title>Plasticity of animal genome architecture unmasked by rapid evolution of a pelagic tunicate.</title>
        <authorList>
            <person name="Denoeud F."/>
            <person name="Henriet S."/>
            <person name="Mungpakdee S."/>
            <person name="Aury J.M."/>
            <person name="Da Silva C."/>
            <person name="Brinkmann H."/>
            <person name="Mikhaleva J."/>
            <person name="Olsen L.C."/>
            <person name="Jubin C."/>
            <person name="Canestro C."/>
            <person name="Bouquet J.M."/>
            <person name="Danks G."/>
            <person name="Poulain J."/>
            <person name="Campsteijn C."/>
            <person name="Adamski M."/>
            <person name="Cross I."/>
            <person name="Yadetie F."/>
            <person name="Muffato M."/>
            <person name="Louis A."/>
            <person name="Butcher S."/>
            <person name="Tsagkogeorga G."/>
            <person name="Konrad A."/>
            <person name="Singh S."/>
            <person name="Jensen M.F."/>
            <person name="Cong E.H."/>
            <person name="Eikeseth-Otteraa H."/>
            <person name="Noel B."/>
            <person name="Anthouard V."/>
            <person name="Porcel B.M."/>
            <person name="Kachouri-Lafond R."/>
            <person name="Nishino A."/>
            <person name="Ugolini M."/>
            <person name="Chourrout P."/>
            <person name="Nishida H."/>
            <person name="Aasland R."/>
            <person name="Huzurbazar S."/>
            <person name="Westhof E."/>
            <person name="Delsuc F."/>
            <person name="Lehrach H."/>
            <person name="Reinhardt R."/>
            <person name="Weissenbach J."/>
            <person name="Roy S.W."/>
            <person name="Artiguenave F."/>
            <person name="Postlethwait J.H."/>
            <person name="Manak J.R."/>
            <person name="Thompson E.M."/>
            <person name="Jaillon O."/>
            <person name="Du Pasquier L."/>
            <person name="Boudinot P."/>
            <person name="Liberles D.A."/>
            <person name="Volff J.N."/>
            <person name="Philippe H."/>
            <person name="Lenhard B."/>
            <person name="Roest Crollius H."/>
            <person name="Wincker P."/>
            <person name="Chourrout D."/>
        </authorList>
    </citation>
    <scope>NUCLEOTIDE SEQUENCE [LARGE SCALE GENOMIC DNA]</scope>
</reference>
<dbReference type="NCBIfam" id="TIGR00805">
    <property type="entry name" value="oat"/>
    <property type="match status" value="1"/>
</dbReference>
<proteinExistence type="inferred from homology"/>
<feature type="transmembrane region" description="Helical" evidence="2">
    <location>
        <begin position="371"/>
        <end position="390"/>
    </location>
</feature>
<evidence type="ECO:0000256" key="1">
    <source>
        <dbReference type="ARBA" id="ARBA00023157"/>
    </source>
</evidence>
<feature type="transmembrane region" description="Helical" evidence="2">
    <location>
        <begin position="177"/>
        <end position="203"/>
    </location>
</feature>
<feature type="transmembrane region" description="Helical" evidence="2">
    <location>
        <begin position="300"/>
        <end position="321"/>
    </location>
</feature>
<dbReference type="InterPro" id="IPR036259">
    <property type="entry name" value="MFS_trans_sf"/>
</dbReference>
<dbReference type="EMBL" id="FN654694">
    <property type="protein sequence ID" value="CBY35899.1"/>
    <property type="molecule type" value="Genomic_DNA"/>
</dbReference>
<dbReference type="Pfam" id="PF03137">
    <property type="entry name" value="OATP"/>
    <property type="match status" value="1"/>
</dbReference>
<keyword evidence="2" id="KW-0813">Transport</keyword>
<keyword evidence="2" id="KW-0812">Transmembrane</keyword>
<dbReference type="GO" id="GO:0015347">
    <property type="term" value="F:sodium-independent organic anion transmembrane transporter activity"/>
    <property type="evidence" value="ECO:0007669"/>
    <property type="project" value="TreeGrafter"/>
</dbReference>
<accession>E4YK88</accession>
<gene>
    <name evidence="3" type="ORF">GSOID_T00028372001</name>
</gene>
<dbReference type="AlphaFoldDB" id="E4YK88"/>
<dbReference type="Gene3D" id="1.20.1250.20">
    <property type="entry name" value="MFS general substrate transporter like domains"/>
    <property type="match status" value="1"/>
</dbReference>
<evidence type="ECO:0000256" key="2">
    <source>
        <dbReference type="RuleBase" id="RU362056"/>
    </source>
</evidence>
<dbReference type="GO" id="GO:0006811">
    <property type="term" value="P:monoatomic ion transport"/>
    <property type="evidence" value="ECO:0007669"/>
    <property type="project" value="UniProtKB-KW"/>
</dbReference>
<dbReference type="GO" id="GO:0043252">
    <property type="term" value="P:sodium-independent organic anion transport"/>
    <property type="evidence" value="ECO:0007669"/>
    <property type="project" value="TreeGrafter"/>
</dbReference>
<dbReference type="PANTHER" id="PTHR11388:SF157">
    <property type="entry name" value="SOLUTE CARRIER ORGANIC ANION TRANSPORTER FAMILY MEMBER 2A1-LIKE"/>
    <property type="match status" value="1"/>
</dbReference>
<keyword evidence="1" id="KW-1015">Disulfide bond</keyword>
<comment type="caution">
    <text evidence="2">Lacks conserved residue(s) required for the propagation of feature annotation.</text>
</comment>
<feature type="transmembrane region" description="Helical" evidence="2">
    <location>
        <begin position="137"/>
        <end position="157"/>
    </location>
</feature>
<dbReference type="Proteomes" id="UP000011014">
    <property type="component" value="Unassembled WGS sequence"/>
</dbReference>
<feature type="transmembrane region" description="Helical" evidence="2">
    <location>
        <begin position="536"/>
        <end position="555"/>
    </location>
</feature>
<feature type="transmembrane region" description="Helical" evidence="2">
    <location>
        <begin position="77"/>
        <end position="97"/>
    </location>
</feature>
<feature type="transmembrane region" description="Helical" evidence="2">
    <location>
        <begin position="341"/>
        <end position="359"/>
    </location>
</feature>
<keyword evidence="2" id="KW-1133">Transmembrane helix</keyword>
<dbReference type="InterPro" id="IPR004156">
    <property type="entry name" value="OATP"/>
</dbReference>
<organism evidence="3">
    <name type="scientific">Oikopleura dioica</name>
    <name type="common">Tunicate</name>
    <dbReference type="NCBI Taxonomy" id="34765"/>
    <lineage>
        <taxon>Eukaryota</taxon>
        <taxon>Metazoa</taxon>
        <taxon>Chordata</taxon>
        <taxon>Tunicata</taxon>
        <taxon>Appendicularia</taxon>
        <taxon>Copelata</taxon>
        <taxon>Oikopleuridae</taxon>
        <taxon>Oikopleura</taxon>
    </lineage>
</organism>
<name>E4YK88_OIKDI</name>
<evidence type="ECO:0000313" key="3">
    <source>
        <dbReference type="EMBL" id="CBY35899.1"/>
    </source>
</evidence>